<dbReference type="Proteomes" id="UP000679848">
    <property type="component" value="Chromosome"/>
</dbReference>
<dbReference type="RefSeq" id="WP_213542706.1">
    <property type="nucleotide sequence ID" value="NZ_AP023420.1"/>
</dbReference>
<protein>
    <submittedName>
        <fullName evidence="1">Uncharacterized protein</fullName>
    </submittedName>
</protein>
<accession>A0A810Q643</accession>
<evidence type="ECO:0000313" key="1">
    <source>
        <dbReference type="EMBL" id="BCK83454.1"/>
    </source>
</evidence>
<dbReference type="EMBL" id="AP023420">
    <property type="protein sequence ID" value="BCK83454.1"/>
    <property type="molecule type" value="Genomic_DNA"/>
</dbReference>
<proteinExistence type="predicted"/>
<organism evidence="1 2">
    <name type="scientific">Pusillibacter faecalis</name>
    <dbReference type="NCBI Taxonomy" id="2714358"/>
    <lineage>
        <taxon>Bacteria</taxon>
        <taxon>Bacillati</taxon>
        <taxon>Bacillota</taxon>
        <taxon>Clostridia</taxon>
        <taxon>Eubacteriales</taxon>
        <taxon>Oscillospiraceae</taxon>
        <taxon>Pusillibacter</taxon>
    </lineage>
</organism>
<keyword evidence="2" id="KW-1185">Reference proteome</keyword>
<gene>
    <name evidence="1" type="ORF">MM59RIKEN_07730</name>
</gene>
<name>A0A810Q643_9FIRM</name>
<sequence length="99" mass="10740">MATTIDYGSDYGAEASDYDSLTRGKLCPLKAAEPPVLTIWNCAPEPDLAKALKAGAIKYRADGEMPRVEYIGGQCDGPRCAWWDADKSRCAVLSLARNK</sequence>
<dbReference type="KEGG" id="pfaa:MM59RIKEN_07730"/>
<dbReference type="AlphaFoldDB" id="A0A810Q643"/>
<evidence type="ECO:0000313" key="2">
    <source>
        <dbReference type="Proteomes" id="UP000679848"/>
    </source>
</evidence>
<reference evidence="1" key="1">
    <citation type="submission" date="2020-09" db="EMBL/GenBank/DDBJ databases">
        <title>New species isolated from human feces.</title>
        <authorList>
            <person name="Kitahara M."/>
            <person name="Shigeno Y."/>
            <person name="Shime M."/>
            <person name="Matsumoto Y."/>
            <person name="Nakamura S."/>
            <person name="Motooka D."/>
            <person name="Fukuoka S."/>
            <person name="Nishikawa H."/>
            <person name="Benno Y."/>
        </authorList>
    </citation>
    <scope>NUCLEOTIDE SEQUENCE</scope>
    <source>
        <strain evidence="1">MM59</strain>
    </source>
</reference>